<dbReference type="GO" id="GO:0016705">
    <property type="term" value="F:oxidoreductase activity, acting on paired donors, with incorporation or reduction of molecular oxygen"/>
    <property type="evidence" value="ECO:0007669"/>
    <property type="project" value="InterPro"/>
</dbReference>
<evidence type="ECO:0000313" key="10">
    <source>
        <dbReference type="Proteomes" id="UP000664534"/>
    </source>
</evidence>
<evidence type="ECO:0000256" key="4">
    <source>
        <dbReference type="ARBA" id="ARBA00022723"/>
    </source>
</evidence>
<dbReference type="PANTHER" id="PTHR24305:SF230">
    <property type="entry name" value="P450, PUTATIVE (EUROFUNG)-RELATED"/>
    <property type="match status" value="1"/>
</dbReference>
<evidence type="ECO:0000256" key="7">
    <source>
        <dbReference type="ARBA" id="ARBA00023033"/>
    </source>
</evidence>
<keyword evidence="3 8" id="KW-0349">Heme</keyword>
<evidence type="ECO:0000256" key="6">
    <source>
        <dbReference type="ARBA" id="ARBA00023004"/>
    </source>
</evidence>
<dbReference type="InterPro" id="IPR001128">
    <property type="entry name" value="Cyt_P450"/>
</dbReference>
<keyword evidence="6 8" id="KW-0408">Iron</keyword>
<dbReference type="GO" id="GO:0005506">
    <property type="term" value="F:iron ion binding"/>
    <property type="evidence" value="ECO:0007669"/>
    <property type="project" value="InterPro"/>
</dbReference>
<dbReference type="PRINTS" id="PR00463">
    <property type="entry name" value="EP450I"/>
</dbReference>
<dbReference type="InterPro" id="IPR002401">
    <property type="entry name" value="Cyt_P450_E_grp-I"/>
</dbReference>
<feature type="binding site" description="axial binding residue" evidence="8">
    <location>
        <position position="396"/>
    </location>
    <ligand>
        <name>heme</name>
        <dbReference type="ChEBI" id="CHEBI:30413"/>
    </ligand>
    <ligandPart>
        <name>Fe</name>
        <dbReference type="ChEBI" id="CHEBI:18248"/>
    </ligandPart>
</feature>
<reference evidence="9" key="1">
    <citation type="submission" date="2021-03" db="EMBL/GenBank/DDBJ databases">
        <authorList>
            <person name="Tagirdzhanova G."/>
        </authorList>
    </citation>
    <scope>NUCLEOTIDE SEQUENCE</scope>
</reference>
<protein>
    <recommendedName>
        <fullName evidence="11">Cytochrome P450</fullName>
    </recommendedName>
</protein>
<evidence type="ECO:0008006" key="11">
    <source>
        <dbReference type="Google" id="ProtNLM"/>
    </source>
</evidence>
<dbReference type="Proteomes" id="UP000664534">
    <property type="component" value="Unassembled WGS sequence"/>
</dbReference>
<dbReference type="InterPro" id="IPR036396">
    <property type="entry name" value="Cyt_P450_sf"/>
</dbReference>
<comment type="caution">
    <text evidence="9">The sequence shown here is derived from an EMBL/GenBank/DDBJ whole genome shotgun (WGS) entry which is preliminary data.</text>
</comment>
<evidence type="ECO:0000256" key="2">
    <source>
        <dbReference type="ARBA" id="ARBA00010617"/>
    </source>
</evidence>
<dbReference type="InterPro" id="IPR050121">
    <property type="entry name" value="Cytochrome_P450_monoxygenase"/>
</dbReference>
<comment type="similarity">
    <text evidence="2">Belongs to the cytochrome P450 family.</text>
</comment>
<name>A0A8H3FTE0_9LECA</name>
<proteinExistence type="inferred from homology"/>
<accession>A0A8H3FTE0</accession>
<dbReference type="Pfam" id="PF00067">
    <property type="entry name" value="p450"/>
    <property type="match status" value="1"/>
</dbReference>
<evidence type="ECO:0000313" key="9">
    <source>
        <dbReference type="EMBL" id="CAF9929655.1"/>
    </source>
</evidence>
<dbReference type="Gene3D" id="1.10.630.10">
    <property type="entry name" value="Cytochrome P450"/>
    <property type="match status" value="1"/>
</dbReference>
<dbReference type="GO" id="GO:0020037">
    <property type="term" value="F:heme binding"/>
    <property type="evidence" value="ECO:0007669"/>
    <property type="project" value="InterPro"/>
</dbReference>
<sequence length="451" mass="51281">MVKGDLARQTKDFHAKYGDIVRTAPDELSFINDSAWRDIYACRTGHQSFPKTKIWYGMPSLGKRGPPKRPDSILNANDAQHSRIRKLFSHSFSEKALAEQEPLIQSYIDLLISQLKKQVVTSKGSVVNISTWYNYRTFDIIGDLGFGESFKCLEDVKYHAWVETIISKFKAGTMGLAMQYYPAGRWSLQNWVPQSLIDDLVKQAQFTDEKVRHRLSLNVDRPDFLSEIQKHNDEKGMTLEEIVETSEVLIIVGSDTTASTLSGITNYLVKNPEAFDKLVKEIRETFNKESLITSSGVSNLRYLNAVIQEGLRLCPPMPDGFRRNVPLSDTVCGDWLPEGTIVKFSTWAGFVSPFNFARPTEFLPERWLPKDSSSSSDFDNDNRKILHPFAIGPRNCIGQNLAWIELRLILARVIWNFDMSLPVGSSGLDYEKLKSFRVWDKKPVDVVLTPV</sequence>
<dbReference type="PANTHER" id="PTHR24305">
    <property type="entry name" value="CYTOCHROME P450"/>
    <property type="match status" value="1"/>
</dbReference>
<keyword evidence="4 8" id="KW-0479">Metal-binding</keyword>
<keyword evidence="10" id="KW-1185">Reference proteome</keyword>
<keyword evidence="7" id="KW-0503">Monooxygenase</keyword>
<keyword evidence="5" id="KW-0560">Oxidoreductase</keyword>
<evidence type="ECO:0000256" key="8">
    <source>
        <dbReference type="PIRSR" id="PIRSR602401-1"/>
    </source>
</evidence>
<gene>
    <name evidence="9" type="ORF">IMSHALPRED_007970</name>
</gene>
<dbReference type="SUPFAM" id="SSF48264">
    <property type="entry name" value="Cytochrome P450"/>
    <property type="match status" value="1"/>
</dbReference>
<dbReference type="EMBL" id="CAJPDT010000054">
    <property type="protein sequence ID" value="CAF9929655.1"/>
    <property type="molecule type" value="Genomic_DNA"/>
</dbReference>
<comment type="cofactor">
    <cofactor evidence="1 8">
        <name>heme</name>
        <dbReference type="ChEBI" id="CHEBI:30413"/>
    </cofactor>
</comment>
<dbReference type="CDD" id="cd11058">
    <property type="entry name" value="CYP60B-like"/>
    <property type="match status" value="1"/>
</dbReference>
<evidence type="ECO:0000256" key="3">
    <source>
        <dbReference type="ARBA" id="ARBA00022617"/>
    </source>
</evidence>
<evidence type="ECO:0000256" key="1">
    <source>
        <dbReference type="ARBA" id="ARBA00001971"/>
    </source>
</evidence>
<dbReference type="PRINTS" id="PR00385">
    <property type="entry name" value="P450"/>
</dbReference>
<dbReference type="GO" id="GO:0004497">
    <property type="term" value="F:monooxygenase activity"/>
    <property type="evidence" value="ECO:0007669"/>
    <property type="project" value="UniProtKB-KW"/>
</dbReference>
<dbReference type="OrthoDB" id="1470350at2759"/>
<evidence type="ECO:0000256" key="5">
    <source>
        <dbReference type="ARBA" id="ARBA00023002"/>
    </source>
</evidence>
<dbReference type="AlphaFoldDB" id="A0A8H3FTE0"/>
<organism evidence="9 10">
    <name type="scientific">Imshaugia aleurites</name>
    <dbReference type="NCBI Taxonomy" id="172621"/>
    <lineage>
        <taxon>Eukaryota</taxon>
        <taxon>Fungi</taxon>
        <taxon>Dikarya</taxon>
        <taxon>Ascomycota</taxon>
        <taxon>Pezizomycotina</taxon>
        <taxon>Lecanoromycetes</taxon>
        <taxon>OSLEUM clade</taxon>
        <taxon>Lecanoromycetidae</taxon>
        <taxon>Lecanorales</taxon>
        <taxon>Lecanorineae</taxon>
        <taxon>Parmeliaceae</taxon>
        <taxon>Imshaugia</taxon>
    </lineage>
</organism>